<dbReference type="Proteomes" id="UP000267250">
    <property type="component" value="Chromosome"/>
</dbReference>
<keyword evidence="2" id="KW-1185">Reference proteome</keyword>
<dbReference type="GO" id="GO:0045892">
    <property type="term" value="P:negative regulation of DNA-templated transcription"/>
    <property type="evidence" value="ECO:0007669"/>
    <property type="project" value="UniProtKB-ARBA"/>
</dbReference>
<accession>A0A3Q9HP43</accession>
<dbReference type="AlphaFoldDB" id="A0A3Q9HP43"/>
<protein>
    <submittedName>
        <fullName evidence="1">BCR family protein</fullName>
    </submittedName>
</protein>
<dbReference type="PANTHER" id="PTHR33677:SF3">
    <property type="entry name" value="COPPER-SENSING TRANSCRIPTIONAL REPRESSOR RICR"/>
    <property type="match status" value="1"/>
</dbReference>
<sequence>MSSYTENKDDLLKRLRRIEGQVRGIQRMIEEDQYCVDVLVQIAAVRAALYKVGFNILQNHAHGCVMKAIRAEEEAGDQAIDELLDVIFRFTK</sequence>
<dbReference type="GO" id="GO:0046872">
    <property type="term" value="F:metal ion binding"/>
    <property type="evidence" value="ECO:0007669"/>
    <property type="project" value="InterPro"/>
</dbReference>
<dbReference type="CDD" id="cd10148">
    <property type="entry name" value="CsoR-like_DUF156"/>
    <property type="match status" value="1"/>
</dbReference>
<dbReference type="GO" id="GO:0003677">
    <property type="term" value="F:DNA binding"/>
    <property type="evidence" value="ECO:0007669"/>
    <property type="project" value="InterPro"/>
</dbReference>
<evidence type="ECO:0000313" key="1">
    <source>
        <dbReference type="EMBL" id="AZR72230.1"/>
    </source>
</evidence>
<dbReference type="PANTHER" id="PTHR33677">
    <property type="entry name" value="TRANSCRIPTIONAL REPRESSOR FRMR-RELATED"/>
    <property type="match status" value="1"/>
</dbReference>
<dbReference type="OrthoDB" id="9811244at2"/>
<dbReference type="EMBL" id="CP016379">
    <property type="protein sequence ID" value="AZR72230.1"/>
    <property type="molecule type" value="Genomic_DNA"/>
</dbReference>
<dbReference type="RefSeq" id="WP_127015558.1">
    <property type="nucleotide sequence ID" value="NZ_CP016379.1"/>
</dbReference>
<gene>
    <name evidence="1" type="ORF">BBF96_01745</name>
</gene>
<evidence type="ECO:0000313" key="2">
    <source>
        <dbReference type="Proteomes" id="UP000267250"/>
    </source>
</evidence>
<name>A0A3Q9HP43_9FIRM</name>
<dbReference type="Pfam" id="PF02583">
    <property type="entry name" value="Trns_repr_metal"/>
    <property type="match status" value="1"/>
</dbReference>
<dbReference type="Gene3D" id="1.20.58.1000">
    <property type="entry name" value="Metal-sensitive repressor, helix protomer"/>
    <property type="match status" value="1"/>
</dbReference>
<dbReference type="InterPro" id="IPR038390">
    <property type="entry name" value="Metal_Tscrpt_repr_sf"/>
</dbReference>
<dbReference type="KEGG" id="aft:BBF96_01745"/>
<reference evidence="1 2" key="1">
    <citation type="submission" date="2016-07" db="EMBL/GenBank/DDBJ databases">
        <title>Genome and transcriptome analysis of iron-reducing fermentative bacteria Anoxybacter fermentans.</title>
        <authorList>
            <person name="Zeng X."/>
            <person name="Shao Z."/>
        </authorList>
    </citation>
    <scope>NUCLEOTIDE SEQUENCE [LARGE SCALE GENOMIC DNA]</scope>
    <source>
        <strain evidence="1 2">DY22613</strain>
    </source>
</reference>
<dbReference type="InterPro" id="IPR003735">
    <property type="entry name" value="Metal_Tscrpt_repr"/>
</dbReference>
<organism evidence="1 2">
    <name type="scientific">Anoxybacter fermentans</name>
    <dbReference type="NCBI Taxonomy" id="1323375"/>
    <lineage>
        <taxon>Bacteria</taxon>
        <taxon>Bacillati</taxon>
        <taxon>Bacillota</taxon>
        <taxon>Clostridia</taxon>
        <taxon>Halanaerobiales</taxon>
        <taxon>Anoxybacter</taxon>
    </lineage>
</organism>
<proteinExistence type="predicted"/>